<evidence type="ECO:0000256" key="4">
    <source>
        <dbReference type="ARBA" id="ARBA00022692"/>
    </source>
</evidence>
<protein>
    <submittedName>
        <fullName evidence="8">MATE efflux family protein</fullName>
    </submittedName>
</protein>
<keyword evidence="4 7" id="KW-0812">Transmembrane</keyword>
<feature type="transmembrane region" description="Helical" evidence="7">
    <location>
        <begin position="69"/>
        <end position="92"/>
    </location>
</feature>
<sequence>MREEREDMLSWPLIGEKEKRSRFVKEEVEKQLLLSGPLIAVSLLQFCLQIISVMFVGHLGSLPLSAASIATSFASVTGFTFLMGTASAMDTVCGQSYGAKMYGMLGIQMQRAMLVLTLLSVPLSIVWANTEHFLVFFGQDKSIAHLSGSYARFMIPSIFAYGLLQCLNRFLQAQNNVIPVVICSGVTTSLHVIICWVLVLKSGLGFRGAAVANAISYWLNVILLSCYVKFSPSCSLTWTGFSKEARRDIIPFMKLVIPSAFMVCTRVSNELGSGNPKGAKLAVRVVLSFSIVESILVGTVLILIRKIWGFAYSSDPEVVSHVASMLPILALGHSLDSFQTVLSGVARGCGWQKIGAFVNLGSYYLVGVPFGLLLGFHFHVGGRGLWLGIICALIVQGVCLSLITFFTNWDEEVKKATSRAKSSSEVKEFAVDNGSILV</sequence>
<dbReference type="CDD" id="cd13132">
    <property type="entry name" value="MATE_eukaryotic"/>
    <property type="match status" value="1"/>
</dbReference>
<dbReference type="GO" id="GO:0015297">
    <property type="term" value="F:antiporter activity"/>
    <property type="evidence" value="ECO:0007669"/>
    <property type="project" value="InterPro"/>
</dbReference>
<evidence type="ECO:0000313" key="8">
    <source>
        <dbReference type="EMBL" id="ANM62355.1"/>
    </source>
</evidence>
<dbReference type="SMR" id="A0A1P8B0B6"/>
<dbReference type="InterPro" id="IPR045069">
    <property type="entry name" value="MATE_euk"/>
</dbReference>
<evidence type="ECO:0000256" key="7">
    <source>
        <dbReference type="SAM" id="Phobius"/>
    </source>
</evidence>
<dbReference type="NCBIfam" id="TIGR00797">
    <property type="entry name" value="matE"/>
    <property type="match status" value="1"/>
</dbReference>
<evidence type="ECO:0000313" key="9">
    <source>
        <dbReference type="Proteomes" id="UP000006548"/>
    </source>
</evidence>
<dbReference type="AlphaFoldDB" id="A0A1P8B0B6"/>
<evidence type="ECO:0007829" key="10">
    <source>
        <dbReference type="ProteomicsDB" id="A0A1P8B0B6"/>
    </source>
</evidence>
<dbReference type="GeneID" id="817999"/>
<reference evidence="8 9" key="1">
    <citation type="journal article" date="1999" name="Nature">
        <title>Sequence and analysis of chromosome 2 of the plant Arabidopsis thaliana.</title>
        <authorList>
            <person name="Lin X."/>
            <person name="Kaul S."/>
            <person name="Rounsley S."/>
            <person name="Shea T.P."/>
            <person name="Benito M.I."/>
            <person name="Town C.D."/>
            <person name="Fujii C.Y."/>
            <person name="Mason T."/>
            <person name="Bowman C.L."/>
            <person name="Barnstead M."/>
            <person name="Feldblyum T.V."/>
            <person name="Buell C.R."/>
            <person name="Ketchum K.A."/>
            <person name="Lee J."/>
            <person name="Ronning C.M."/>
            <person name="Koo H.L."/>
            <person name="Moffat K.S."/>
            <person name="Cronin L.A."/>
            <person name="Shen M."/>
            <person name="Pai G."/>
            <person name="Van Aken S."/>
            <person name="Umayam L."/>
            <person name="Tallon L.J."/>
            <person name="Gill J.E."/>
            <person name="Adams M.D."/>
            <person name="Carrera A.J."/>
            <person name="Creasy T.H."/>
            <person name="Goodman H.M."/>
            <person name="Somerville C.R."/>
            <person name="Copenhaver G.P."/>
            <person name="Preuss D."/>
            <person name="Nierman W.C."/>
            <person name="White O."/>
            <person name="Eisen J.A."/>
            <person name="Salzberg S.L."/>
            <person name="Fraser C.M."/>
            <person name="Venter J.C."/>
        </authorList>
    </citation>
    <scope>NUCLEOTIDE SEQUENCE [LARGE SCALE GENOMIC DNA]</scope>
    <source>
        <strain evidence="9">cv. Columbia</strain>
    </source>
</reference>
<keyword evidence="5 7" id="KW-1133">Transmembrane helix</keyword>
<feature type="transmembrane region" description="Helical" evidence="7">
    <location>
        <begin position="384"/>
        <end position="409"/>
    </location>
</feature>
<dbReference type="ExpressionAtlas" id="A0A1P8B0B6">
    <property type="expression patterns" value="baseline and differential"/>
</dbReference>
<accession>A0A1P8B0B6</accession>
<dbReference type="Pfam" id="PF01554">
    <property type="entry name" value="MatE"/>
    <property type="match status" value="2"/>
</dbReference>
<dbReference type="PANTHER" id="PTHR11206">
    <property type="entry name" value="MULTIDRUG RESISTANCE PROTEIN"/>
    <property type="match status" value="1"/>
</dbReference>
<dbReference type="GO" id="GO:0042910">
    <property type="term" value="F:xenobiotic transmembrane transporter activity"/>
    <property type="evidence" value="ECO:0007669"/>
    <property type="project" value="InterPro"/>
</dbReference>
<keyword evidence="9" id="KW-1185">Reference proteome</keyword>
<reference evidence="9" key="2">
    <citation type="journal article" date="2017" name="Plant J.">
        <title>Araport11: a complete reannotation of the Arabidopsis thaliana reference genome.</title>
        <authorList>
            <person name="Cheng C.Y."/>
            <person name="Krishnakumar V."/>
            <person name="Chan A.P."/>
            <person name="Thibaud-Nissen F."/>
            <person name="Schobel S."/>
            <person name="Town C.D."/>
        </authorList>
    </citation>
    <scope>GENOME REANNOTATION</scope>
    <source>
        <strain evidence="9">cv. Columbia</strain>
    </source>
</reference>
<dbReference type="ProteomicsDB" id="216351"/>
<feature type="transmembrane region" description="Helical" evidence="7">
    <location>
        <begin position="357"/>
        <end position="378"/>
    </location>
</feature>
<feature type="transmembrane region" description="Helical" evidence="7">
    <location>
        <begin position="176"/>
        <end position="199"/>
    </location>
</feature>
<feature type="transmembrane region" description="Helical" evidence="7">
    <location>
        <begin position="142"/>
        <end position="164"/>
    </location>
</feature>
<comment type="similarity">
    <text evidence="2">Belongs to the multi antimicrobial extrusion (MATE) (TC 2.A.66.1) family.</text>
</comment>
<dbReference type="InterPro" id="IPR002528">
    <property type="entry name" value="MATE_fam"/>
</dbReference>
<feature type="transmembrane region" description="Helical" evidence="7">
    <location>
        <begin position="249"/>
        <end position="269"/>
    </location>
</feature>
<comment type="subcellular location">
    <subcellularLocation>
        <location evidence="1">Membrane</location>
        <topology evidence="1">Multi-pass membrane protein</topology>
    </subcellularLocation>
</comment>
<evidence type="ECO:0000256" key="5">
    <source>
        <dbReference type="ARBA" id="ARBA00022989"/>
    </source>
</evidence>
<name>A0A1P8B0B6_ARATH</name>
<feature type="transmembrane region" description="Helical" evidence="7">
    <location>
        <begin position="205"/>
        <end position="228"/>
    </location>
</feature>
<keyword evidence="10" id="KW-1267">Proteomics identification</keyword>
<evidence type="ECO:0000256" key="1">
    <source>
        <dbReference type="ARBA" id="ARBA00004141"/>
    </source>
</evidence>
<feature type="transmembrane region" description="Helical" evidence="7">
    <location>
        <begin position="281"/>
        <end position="304"/>
    </location>
</feature>
<feature type="transmembrane region" description="Helical" evidence="7">
    <location>
        <begin position="112"/>
        <end position="130"/>
    </location>
</feature>
<evidence type="ECO:0000256" key="6">
    <source>
        <dbReference type="ARBA" id="ARBA00023136"/>
    </source>
</evidence>
<dbReference type="Proteomes" id="UP000006548">
    <property type="component" value="Chromosome 2"/>
</dbReference>
<keyword evidence="6 7" id="KW-0472">Membrane</keyword>
<organism evidence="8 9">
    <name type="scientific">Arabidopsis thaliana</name>
    <name type="common">Mouse-ear cress</name>
    <dbReference type="NCBI Taxonomy" id="3702"/>
    <lineage>
        <taxon>Eukaryota</taxon>
        <taxon>Viridiplantae</taxon>
        <taxon>Streptophyta</taxon>
        <taxon>Embryophyta</taxon>
        <taxon>Tracheophyta</taxon>
        <taxon>Spermatophyta</taxon>
        <taxon>Magnoliopsida</taxon>
        <taxon>eudicotyledons</taxon>
        <taxon>Gunneridae</taxon>
        <taxon>Pentapetalae</taxon>
        <taxon>rosids</taxon>
        <taxon>malvids</taxon>
        <taxon>Brassicales</taxon>
        <taxon>Brassicaceae</taxon>
        <taxon>Camelineae</taxon>
        <taxon>Arabidopsis</taxon>
    </lineage>
</organism>
<dbReference type="EMBL" id="CP002685">
    <property type="protein sequence ID" value="ANM62355.1"/>
    <property type="molecule type" value="Genomic_DNA"/>
</dbReference>
<dbReference type="TAIR" id="AT2G34360"/>
<evidence type="ECO:0000256" key="2">
    <source>
        <dbReference type="ARBA" id="ARBA00010199"/>
    </source>
</evidence>
<gene>
    <name evidence="8" type="ordered locus">At2g34360</name>
    <name evidence="8" type="ORF">F13P17.20</name>
    <name evidence="8" type="ORF">F13P17_20</name>
</gene>
<keyword evidence="3" id="KW-0813">Transport</keyword>
<evidence type="ECO:0000256" key="3">
    <source>
        <dbReference type="ARBA" id="ARBA00022448"/>
    </source>
</evidence>
<dbReference type="GO" id="GO:0016020">
    <property type="term" value="C:membrane"/>
    <property type="evidence" value="ECO:0007669"/>
    <property type="project" value="UniProtKB-SubCell"/>
</dbReference>
<proteinExistence type="evidence at protein level"/>
<feature type="transmembrane region" description="Helical" evidence="7">
    <location>
        <begin position="32"/>
        <end position="57"/>
    </location>
</feature>
<dbReference type="GO" id="GO:1990961">
    <property type="term" value="P:xenobiotic detoxification by transmembrane export across the plasma membrane"/>
    <property type="evidence" value="ECO:0007669"/>
    <property type="project" value="InterPro"/>
</dbReference>